<organism evidence="3">
    <name type="scientific">Anthurium amnicola</name>
    <dbReference type="NCBI Taxonomy" id="1678845"/>
    <lineage>
        <taxon>Eukaryota</taxon>
        <taxon>Viridiplantae</taxon>
        <taxon>Streptophyta</taxon>
        <taxon>Embryophyta</taxon>
        <taxon>Tracheophyta</taxon>
        <taxon>Spermatophyta</taxon>
        <taxon>Magnoliopsida</taxon>
        <taxon>Liliopsida</taxon>
        <taxon>Araceae</taxon>
        <taxon>Pothoideae</taxon>
        <taxon>Potheae</taxon>
        <taxon>Anthurium</taxon>
    </lineage>
</organism>
<evidence type="ECO:0000259" key="2">
    <source>
        <dbReference type="PROSITE" id="PS51502"/>
    </source>
</evidence>
<dbReference type="InterPro" id="IPR044662">
    <property type="entry name" value="HS1/DABB1-like"/>
</dbReference>
<dbReference type="PROSITE" id="PS51502">
    <property type="entry name" value="S_R_A_B_BARREL"/>
    <property type="match status" value="2"/>
</dbReference>
<feature type="non-terminal residue" evidence="3">
    <location>
        <position position="1"/>
    </location>
</feature>
<dbReference type="InterPro" id="IPR013097">
    <property type="entry name" value="Dabb"/>
</dbReference>
<sequence length="314" mass="32879">RQQPAGVCCAPFISVLVVVGGGGEMLCPMTSVAFRPPLSPLKSMLLSKLSSCYRAAVTSPPRLVALSRSSAPLPHRTFSTAASSAEPPAPAGAGTAAVEHVVLFKARDGADPALVDAMVSHLRSLAALDGVLHLATAPVLRHRSSAAAALGFTHLLHSRYLTKDDLAAYSAHPAHLSVVRERVFPICDDLMAVDWVGELGSGPVAPRPGSVARVTLVKLKEAAGEAGKGELLAALGEVRGSRPGAIEQFSYGENFSPERAKGYTVGSIAVLPKPEDLDGLGSEWGDLMEAQKERVRPLLDSVIVLDFLFPPSCL</sequence>
<dbReference type="PANTHER" id="PTHR33178">
    <property type="match status" value="1"/>
</dbReference>
<feature type="domain" description="Stress-response A/B barrel" evidence="2">
    <location>
        <begin position="98"/>
        <end position="195"/>
    </location>
</feature>
<dbReference type="SMART" id="SM00886">
    <property type="entry name" value="Dabb"/>
    <property type="match status" value="2"/>
</dbReference>
<dbReference type="Gene3D" id="3.30.70.100">
    <property type="match status" value="2"/>
</dbReference>
<dbReference type="PANTHER" id="PTHR33178:SF3">
    <property type="entry name" value="STRESS-RESPONSE A_B BARREL DOMAIN-CONTAINING PROTEIN UP3"/>
    <property type="match status" value="1"/>
</dbReference>
<evidence type="ECO:0000313" key="3">
    <source>
        <dbReference type="EMBL" id="JAT58530.1"/>
    </source>
</evidence>
<dbReference type="EMBL" id="GDJX01009406">
    <property type="protein sequence ID" value="JAT58530.1"/>
    <property type="molecule type" value="Transcribed_RNA"/>
</dbReference>
<reference evidence="3" key="1">
    <citation type="submission" date="2015-07" db="EMBL/GenBank/DDBJ databases">
        <title>Transcriptome Assembly of Anthurium amnicola.</title>
        <authorList>
            <person name="Suzuki J."/>
        </authorList>
    </citation>
    <scope>NUCLEOTIDE SEQUENCE</scope>
</reference>
<dbReference type="Pfam" id="PF07876">
    <property type="entry name" value="Dabb"/>
    <property type="match status" value="2"/>
</dbReference>
<dbReference type="SUPFAM" id="SSF54909">
    <property type="entry name" value="Dimeric alpha+beta barrel"/>
    <property type="match status" value="2"/>
</dbReference>
<comment type="subunit">
    <text evidence="1">Homodimer.</text>
</comment>
<dbReference type="InterPro" id="IPR011008">
    <property type="entry name" value="Dimeric_a/b-barrel"/>
</dbReference>
<evidence type="ECO:0000256" key="1">
    <source>
        <dbReference type="ARBA" id="ARBA00011738"/>
    </source>
</evidence>
<gene>
    <name evidence="3" type="primary">At3g17210_4</name>
    <name evidence="3" type="ORF">g.106657</name>
</gene>
<protein>
    <recommendedName>
        <fullName evidence="2">Stress-response A/B barrel domain-containing protein</fullName>
    </recommendedName>
</protein>
<accession>A0A1D1YVA9</accession>
<feature type="domain" description="Stress-response A/B barrel" evidence="2">
    <location>
        <begin position="211"/>
        <end position="307"/>
    </location>
</feature>
<dbReference type="AlphaFoldDB" id="A0A1D1YVA9"/>
<name>A0A1D1YVA9_9ARAE</name>
<proteinExistence type="predicted"/>